<feature type="repeat" description="TPR" evidence="3">
    <location>
        <begin position="43"/>
        <end position="76"/>
    </location>
</feature>
<dbReference type="PROSITE" id="PS50005">
    <property type="entry name" value="TPR"/>
    <property type="match status" value="7"/>
</dbReference>
<dbReference type="Gene3D" id="1.25.40.10">
    <property type="entry name" value="Tetratricopeptide repeat domain"/>
    <property type="match status" value="6"/>
</dbReference>
<evidence type="ECO:0000313" key="4">
    <source>
        <dbReference type="EMBL" id="ADI35976.1"/>
    </source>
</evidence>
<dbReference type="Pfam" id="PF13181">
    <property type="entry name" value="TPR_8"/>
    <property type="match status" value="3"/>
</dbReference>
<dbReference type="KEGG" id="mvo:Mvol_0316"/>
<dbReference type="InterPro" id="IPR050498">
    <property type="entry name" value="Ycf3"/>
</dbReference>
<keyword evidence="1" id="KW-0677">Repeat</keyword>
<evidence type="ECO:0000256" key="3">
    <source>
        <dbReference type="PROSITE-ProRule" id="PRU00339"/>
    </source>
</evidence>
<dbReference type="EMBL" id="CP002057">
    <property type="protein sequence ID" value="ADI35976.1"/>
    <property type="molecule type" value="Genomic_DNA"/>
</dbReference>
<feature type="repeat" description="TPR" evidence="3">
    <location>
        <begin position="312"/>
        <end position="345"/>
    </location>
</feature>
<dbReference type="SMART" id="SM00028">
    <property type="entry name" value="TPR"/>
    <property type="match status" value="10"/>
</dbReference>
<dbReference type="SUPFAM" id="SSF48452">
    <property type="entry name" value="TPR-like"/>
    <property type="match status" value="2"/>
</dbReference>
<keyword evidence="5" id="KW-1185">Reference proteome</keyword>
<feature type="repeat" description="TPR" evidence="3">
    <location>
        <begin position="77"/>
        <end position="110"/>
    </location>
</feature>
<dbReference type="eggNOG" id="arCOG03038">
    <property type="taxonomic scope" value="Archaea"/>
</dbReference>
<dbReference type="STRING" id="456320.Mvol_0316"/>
<organism evidence="4 5">
    <name type="scientific">Methanococcus voltae (strain ATCC BAA-1334 / A3)</name>
    <dbReference type="NCBI Taxonomy" id="456320"/>
    <lineage>
        <taxon>Archaea</taxon>
        <taxon>Methanobacteriati</taxon>
        <taxon>Methanobacteriota</taxon>
        <taxon>Methanomada group</taxon>
        <taxon>Methanococci</taxon>
        <taxon>Methanococcales</taxon>
        <taxon>Methanococcaceae</taxon>
        <taxon>Methanococcus</taxon>
    </lineage>
</organism>
<proteinExistence type="predicted"/>
<protein>
    <submittedName>
        <fullName evidence="4">TPR repeat-containing protein</fullName>
    </submittedName>
</protein>
<feature type="repeat" description="TPR" evidence="3">
    <location>
        <begin position="211"/>
        <end position="244"/>
    </location>
</feature>
<feature type="repeat" description="TPR" evidence="3">
    <location>
        <begin position="111"/>
        <end position="144"/>
    </location>
</feature>
<dbReference type="InterPro" id="IPR011990">
    <property type="entry name" value="TPR-like_helical_dom_sf"/>
</dbReference>
<evidence type="ECO:0000256" key="2">
    <source>
        <dbReference type="ARBA" id="ARBA00022803"/>
    </source>
</evidence>
<dbReference type="HOGENOM" id="CLU_014263_0_0_2"/>
<dbReference type="PANTHER" id="PTHR44858:SF1">
    <property type="entry name" value="UDP-N-ACETYLGLUCOSAMINE--PEPTIDE N-ACETYLGLUCOSAMINYLTRANSFERASE SPINDLY-RELATED"/>
    <property type="match status" value="1"/>
</dbReference>
<dbReference type="PANTHER" id="PTHR44858">
    <property type="entry name" value="TETRATRICOPEPTIDE REPEAT PROTEIN 6"/>
    <property type="match status" value="1"/>
</dbReference>
<dbReference type="PROSITE" id="PS50293">
    <property type="entry name" value="TPR_REGION"/>
    <property type="match status" value="3"/>
</dbReference>
<feature type="repeat" description="TPR" evidence="3">
    <location>
        <begin position="346"/>
        <end position="379"/>
    </location>
</feature>
<dbReference type="Proteomes" id="UP000007722">
    <property type="component" value="Chromosome"/>
</dbReference>
<keyword evidence="2 3" id="KW-0802">TPR repeat</keyword>
<dbReference type="OrthoDB" id="115601at2157"/>
<dbReference type="InterPro" id="IPR019734">
    <property type="entry name" value="TPR_rpt"/>
</dbReference>
<dbReference type="Pfam" id="PF00515">
    <property type="entry name" value="TPR_1"/>
    <property type="match status" value="5"/>
</dbReference>
<sequence length="844" mass="100680">MSKRVSKKYGKLPYEINNLLKNHKYVEALDKLNKIEEFQNKNPDFYTNRGIVYSELKQYDNAINDFTTAIMLKNNDPKLYFNRGTLYKILKKYSEALKDYDMALSLNSKYTDVYLNRGIIYSELKKYDKAIDDFTTAISIRKDSKSYSNRGLIYTKLKMYNNAMEDFNNALNIDYTNTDAYENRGCLYGELKKYNNAMEDFQKADELKNDSNTKYNLGTLYKMLKKYDKALFYLNKALELDNKNVKALINRRNIYVELREYDKALKDNNYIINIQNNSKSYFERGTLHKIFKKYDKALKDYNIAINLDNNNYDAYINRGIVYSELKQYDNAMEDFNNAIKINPKNPMGYNNRSFIYLTLNNKTKAIEDLNRAVALDKNNYEVYLNRSIGYDKLDQIEKSNQDYNESKNIKYKKNMSRYINNYYLKNLKNLKITNELIESTISLAEKVNDFKNKQIKTININNKNSKNQSTNNNLIVHYTKPSTVKSLIVPEKDFEEEKNKGNNFTKSYLRLYNAKYMNDPEEGKLLVNELCKKQYKELFNKNNDGYSIQTTFIGSFLPDTDRLYLWRTYGKNDNDEEAGGLNIVFKENFFDNELDPQLEPMKLMDKSLDELNTSFVNSQSYDNINKSKNPLELTHFEKERKIYYNLYDVSYISKKELNDCLSRDFKDHQNRQNELKTIIDNLKKYEKYKDIKRYIKELEKLRELEEFTYQIDIELKKIYKIYEELTSKIEKERVTDMIISILNDVSYLIKSSDYKEEREMRVLVTLPTDDESIQFHVLKEFNEYEEFPERMYIDIEKSLNDENNKYDKYIEKVTMGPKLVNKNRWEIYLNRKGVTVNDSLINYR</sequence>
<evidence type="ECO:0000256" key="1">
    <source>
        <dbReference type="ARBA" id="ARBA00022737"/>
    </source>
</evidence>
<dbReference type="InParanoid" id="D7DS66"/>
<dbReference type="AlphaFoldDB" id="D7DS66"/>
<name>D7DS66_METV3</name>
<reference evidence="4 5" key="1">
    <citation type="submission" date="2010-05" db="EMBL/GenBank/DDBJ databases">
        <title>Complete sequence of Methanococcus voltae A3.</title>
        <authorList>
            <consortium name="US DOE Joint Genome Institute"/>
            <person name="Lucas S."/>
            <person name="Copeland A."/>
            <person name="Lapidus A."/>
            <person name="Cheng J.-F."/>
            <person name="Bruce D."/>
            <person name="Goodwin L."/>
            <person name="Pitluck S."/>
            <person name="Lowry S."/>
            <person name="Clum A."/>
            <person name="Land M."/>
            <person name="Hauser L."/>
            <person name="Kyrpides N."/>
            <person name="Mikhailova N."/>
            <person name="Whitman W.B."/>
            <person name="Woyke T."/>
        </authorList>
    </citation>
    <scope>NUCLEOTIDE SEQUENCE [LARGE SCALE GENOMIC DNA]</scope>
    <source>
        <strain evidence="5">ATCC BAA-1334 / A3</strain>
    </source>
</reference>
<evidence type="ECO:0000313" key="5">
    <source>
        <dbReference type="Proteomes" id="UP000007722"/>
    </source>
</evidence>
<feature type="repeat" description="TPR" evidence="3">
    <location>
        <begin position="278"/>
        <end position="311"/>
    </location>
</feature>
<accession>D7DS66</accession>
<gene>
    <name evidence="4" type="ordered locus">Mvol_0316</name>
</gene>